<sequence>MTILKKAPRLFPIPHNRDISDLKSIDHDTATVVNFINQATETAEVFWIDYAGARQKYWVLEPGQKYRQETYVTHPWEVVFGGEKVHYLPSSAGEFDVIIGSTENPALTPLQTCDGGVDTAINFVNWAAEVAVISLIKSDGTREAKVTLHPEEESHQHTMVNCLWEVAIDGKATLYLATDTDSDVFIG</sequence>
<evidence type="ECO:0000313" key="2">
    <source>
        <dbReference type="EMBL" id="KAF7350666.1"/>
    </source>
</evidence>
<dbReference type="InterPro" id="IPR037140">
    <property type="entry name" value="VHL_beta_dom_sf"/>
</dbReference>
<feature type="domain" description="von Hippel-Lindau disease tumour suppressor beta" evidence="1">
    <location>
        <begin position="24"/>
        <end position="76"/>
    </location>
</feature>
<evidence type="ECO:0000259" key="1">
    <source>
        <dbReference type="Pfam" id="PF01847"/>
    </source>
</evidence>
<dbReference type="Proteomes" id="UP000623467">
    <property type="component" value="Unassembled WGS sequence"/>
</dbReference>
<evidence type="ECO:0000313" key="3">
    <source>
        <dbReference type="Proteomes" id="UP000623467"/>
    </source>
</evidence>
<dbReference type="OrthoDB" id="2939919at2759"/>
<reference evidence="2" key="1">
    <citation type="submission" date="2020-05" db="EMBL/GenBank/DDBJ databases">
        <title>Mycena genomes resolve the evolution of fungal bioluminescence.</title>
        <authorList>
            <person name="Tsai I.J."/>
        </authorList>
    </citation>
    <scope>NUCLEOTIDE SEQUENCE</scope>
    <source>
        <strain evidence="2">160909Yilan</strain>
    </source>
</reference>
<name>A0A8H7CWJ9_9AGAR</name>
<comment type="caution">
    <text evidence="2">The sequence shown here is derived from an EMBL/GenBank/DDBJ whole genome shotgun (WGS) entry which is preliminary data.</text>
</comment>
<proteinExistence type="predicted"/>
<dbReference type="SUPFAM" id="SSF49468">
    <property type="entry name" value="VHL"/>
    <property type="match status" value="1"/>
</dbReference>
<keyword evidence="3" id="KW-1185">Reference proteome</keyword>
<dbReference type="InterPro" id="IPR036208">
    <property type="entry name" value="VHL_sf"/>
</dbReference>
<dbReference type="Gene3D" id="2.60.40.780">
    <property type="entry name" value="von Hippel-Lindau disease tumour suppressor, beta domain"/>
    <property type="match status" value="1"/>
</dbReference>
<accession>A0A8H7CWJ9</accession>
<dbReference type="EMBL" id="JACAZH010000014">
    <property type="protein sequence ID" value="KAF7350666.1"/>
    <property type="molecule type" value="Genomic_DNA"/>
</dbReference>
<gene>
    <name evidence="2" type="ORF">MSAN_01627100</name>
</gene>
<dbReference type="Pfam" id="PF01847">
    <property type="entry name" value="VHL"/>
    <property type="match status" value="1"/>
</dbReference>
<dbReference type="InterPro" id="IPR024053">
    <property type="entry name" value="VHL_beta_dom"/>
</dbReference>
<organism evidence="2 3">
    <name type="scientific">Mycena sanguinolenta</name>
    <dbReference type="NCBI Taxonomy" id="230812"/>
    <lineage>
        <taxon>Eukaryota</taxon>
        <taxon>Fungi</taxon>
        <taxon>Dikarya</taxon>
        <taxon>Basidiomycota</taxon>
        <taxon>Agaricomycotina</taxon>
        <taxon>Agaricomycetes</taxon>
        <taxon>Agaricomycetidae</taxon>
        <taxon>Agaricales</taxon>
        <taxon>Marasmiineae</taxon>
        <taxon>Mycenaceae</taxon>
        <taxon>Mycena</taxon>
    </lineage>
</organism>
<dbReference type="AlphaFoldDB" id="A0A8H7CWJ9"/>
<protein>
    <submittedName>
        <fullName evidence="2">von Hippel-Lindau disease tumor suppressor protein</fullName>
    </submittedName>
</protein>